<comment type="similarity">
    <text evidence="2">Belongs to the AB hydrolase superfamily. Epoxide hydrolase family.</text>
</comment>
<keyword evidence="3" id="KW-0812">Transmembrane</keyword>
<evidence type="ECO:0000259" key="4">
    <source>
        <dbReference type="Pfam" id="PF00561"/>
    </source>
</evidence>
<evidence type="ECO:0000256" key="1">
    <source>
        <dbReference type="ARBA" id="ARBA00022801"/>
    </source>
</evidence>
<evidence type="ECO:0000313" key="5">
    <source>
        <dbReference type="Proteomes" id="UP000515158"/>
    </source>
</evidence>
<protein>
    <submittedName>
        <fullName evidence="6">Epoxide hydrolase 4-like</fullName>
    </submittedName>
</protein>
<name>A0A6P8ZJG7_THRPL</name>
<dbReference type="OrthoDB" id="408373at2759"/>
<evidence type="ECO:0000256" key="3">
    <source>
        <dbReference type="SAM" id="Phobius"/>
    </source>
</evidence>
<organism evidence="6">
    <name type="scientific">Thrips palmi</name>
    <name type="common">Melon thrips</name>
    <dbReference type="NCBI Taxonomy" id="161013"/>
    <lineage>
        <taxon>Eukaryota</taxon>
        <taxon>Metazoa</taxon>
        <taxon>Ecdysozoa</taxon>
        <taxon>Arthropoda</taxon>
        <taxon>Hexapoda</taxon>
        <taxon>Insecta</taxon>
        <taxon>Pterygota</taxon>
        <taxon>Neoptera</taxon>
        <taxon>Paraneoptera</taxon>
        <taxon>Thysanoptera</taxon>
        <taxon>Terebrantia</taxon>
        <taxon>Thripoidea</taxon>
        <taxon>Thripidae</taxon>
        <taxon>Thrips</taxon>
    </lineage>
</organism>
<keyword evidence="3" id="KW-0472">Membrane</keyword>
<dbReference type="GeneID" id="117641796"/>
<feature type="domain" description="AB hydrolase-1" evidence="4">
    <location>
        <begin position="87"/>
        <end position="338"/>
    </location>
</feature>
<dbReference type="Pfam" id="PF00561">
    <property type="entry name" value="Abhydrolase_1"/>
    <property type="match status" value="1"/>
</dbReference>
<keyword evidence="3" id="KW-1133">Transmembrane helix</keyword>
<dbReference type="InterPro" id="IPR029058">
    <property type="entry name" value="AB_hydrolase_fold"/>
</dbReference>
<dbReference type="SUPFAM" id="SSF53474">
    <property type="entry name" value="alpha/beta-Hydrolases"/>
    <property type="match status" value="1"/>
</dbReference>
<dbReference type="RefSeq" id="XP_034235324.1">
    <property type="nucleotide sequence ID" value="XM_034379433.1"/>
</dbReference>
<evidence type="ECO:0000313" key="6">
    <source>
        <dbReference type="RefSeq" id="XP_034235324.1"/>
    </source>
</evidence>
<accession>A0A6P8ZJG7</accession>
<dbReference type="PRINTS" id="PR00412">
    <property type="entry name" value="EPOXHYDRLASE"/>
</dbReference>
<dbReference type="KEGG" id="tpal:117641796"/>
<sequence length="355" mass="40746">MEPKWTASAIWVVAAVLYIGIKCLITGCYAVGFMVFKQMTTPRWLFTYKRRLVPPKSLQDPDLGQHGYVTVKGLKFHFVEKGDRSKPLMLFLHGFPDFWYSWRHQMREFSKDYWTVALDMRGYGDSDKPTGVFDYSVTDLVDDIKGVVTALGRKKFILVGHDWGAVLSWSFLDRYPEMIDKYILMNGPSLKVFTQLLISFSSDQSSKSWYTFLFQIPYLAELFVSFNDFGMLRETLLGHKTSSPYITEDDIEAYKYNFSQRGYLSPPLRYYKATYQTIVRQGLFPDFVGAPTTSGPRPQGLYLHGAQDIAVDSKCVVMLQFSTENLKTLVLNEGNHFVNQGEPLAVNNAIRSFLQ</sequence>
<gene>
    <name evidence="6" type="primary">LOC117641796</name>
</gene>
<proteinExistence type="inferred from homology"/>
<dbReference type="InterPro" id="IPR000639">
    <property type="entry name" value="Epox_hydrolase-like"/>
</dbReference>
<evidence type="ECO:0000256" key="2">
    <source>
        <dbReference type="ARBA" id="ARBA00038334"/>
    </source>
</evidence>
<dbReference type="AlphaFoldDB" id="A0A6P8ZJG7"/>
<keyword evidence="1" id="KW-0378">Hydrolase</keyword>
<dbReference type="InParanoid" id="A0A6P8ZJG7"/>
<dbReference type="Gene3D" id="3.40.50.1820">
    <property type="entry name" value="alpha/beta hydrolase"/>
    <property type="match status" value="1"/>
</dbReference>
<dbReference type="InterPro" id="IPR000073">
    <property type="entry name" value="AB_hydrolase_1"/>
</dbReference>
<feature type="transmembrane region" description="Helical" evidence="3">
    <location>
        <begin position="12"/>
        <end position="36"/>
    </location>
</feature>
<dbReference type="PANTHER" id="PTHR43329">
    <property type="entry name" value="EPOXIDE HYDROLASE"/>
    <property type="match status" value="1"/>
</dbReference>
<dbReference type="PRINTS" id="PR00111">
    <property type="entry name" value="ABHYDROLASE"/>
</dbReference>
<dbReference type="Proteomes" id="UP000515158">
    <property type="component" value="Unplaced"/>
</dbReference>
<reference evidence="6" key="1">
    <citation type="submission" date="2025-08" db="UniProtKB">
        <authorList>
            <consortium name="RefSeq"/>
        </authorList>
    </citation>
    <scope>IDENTIFICATION</scope>
    <source>
        <tissue evidence="6">Total insect</tissue>
    </source>
</reference>
<keyword evidence="5" id="KW-1185">Reference proteome</keyword>
<dbReference type="GO" id="GO:0004301">
    <property type="term" value="F:epoxide hydrolase activity"/>
    <property type="evidence" value="ECO:0007669"/>
    <property type="project" value="UniProtKB-ARBA"/>
</dbReference>